<evidence type="ECO:0000313" key="2">
    <source>
        <dbReference type="EMBL" id="CAF4735061.1"/>
    </source>
</evidence>
<protein>
    <submittedName>
        <fullName evidence="2">Uncharacterized protein</fullName>
    </submittedName>
</protein>
<organism evidence="2 3">
    <name type="scientific">Rotaria magnacalcarata</name>
    <dbReference type="NCBI Taxonomy" id="392030"/>
    <lineage>
        <taxon>Eukaryota</taxon>
        <taxon>Metazoa</taxon>
        <taxon>Spiralia</taxon>
        <taxon>Gnathifera</taxon>
        <taxon>Rotifera</taxon>
        <taxon>Eurotatoria</taxon>
        <taxon>Bdelloidea</taxon>
        <taxon>Philodinida</taxon>
        <taxon>Philodinidae</taxon>
        <taxon>Rotaria</taxon>
    </lineage>
</organism>
<dbReference type="EMBL" id="CAJOBG010109462">
    <property type="protein sequence ID" value="CAF4735061.1"/>
    <property type="molecule type" value="Genomic_DNA"/>
</dbReference>
<dbReference type="AlphaFoldDB" id="A0A821K8E1"/>
<comment type="caution">
    <text evidence="2">The sequence shown here is derived from an EMBL/GenBank/DDBJ whole genome shotgun (WGS) entry which is preliminary data.</text>
</comment>
<gene>
    <name evidence="2" type="ORF">OVN521_LOCUS49596</name>
</gene>
<feature type="non-terminal residue" evidence="2">
    <location>
        <position position="1"/>
    </location>
</feature>
<proteinExistence type="predicted"/>
<evidence type="ECO:0000313" key="3">
    <source>
        <dbReference type="Proteomes" id="UP000663866"/>
    </source>
</evidence>
<name>A0A821K8E1_9BILA</name>
<evidence type="ECO:0000256" key="1">
    <source>
        <dbReference type="SAM" id="MobiDB-lite"/>
    </source>
</evidence>
<keyword evidence="3" id="KW-1185">Reference proteome</keyword>
<accession>A0A821K8E1</accession>
<reference evidence="2" key="1">
    <citation type="submission" date="2021-02" db="EMBL/GenBank/DDBJ databases">
        <authorList>
            <person name="Nowell W R."/>
        </authorList>
    </citation>
    <scope>NUCLEOTIDE SEQUENCE</scope>
</reference>
<feature type="non-terminal residue" evidence="2">
    <location>
        <position position="81"/>
    </location>
</feature>
<feature type="region of interest" description="Disordered" evidence="1">
    <location>
        <begin position="42"/>
        <end position="63"/>
    </location>
</feature>
<dbReference type="Proteomes" id="UP000663866">
    <property type="component" value="Unassembled WGS sequence"/>
</dbReference>
<sequence>ASSPVIIPNGYYSETLIAREIRETKEKEEELKRQRKKCGLTEDLSSLSTVPKNDLNKPDSSTVAKQSVKNSSFLSNLDFFT</sequence>